<keyword evidence="2" id="KW-0732">Signal</keyword>
<dbReference type="PANTHER" id="PTHR33606">
    <property type="entry name" value="PROTEIN YCII"/>
    <property type="match status" value="1"/>
</dbReference>
<evidence type="ECO:0000313" key="4">
    <source>
        <dbReference type="EMBL" id="CAD9260873.1"/>
    </source>
</evidence>
<dbReference type="AlphaFoldDB" id="A0A7S1UBC4"/>
<feature type="chain" id="PRO_5031327275" description="YCII-related domain-containing protein" evidence="2">
    <location>
        <begin position="21"/>
        <end position="433"/>
    </location>
</feature>
<feature type="compositionally biased region" description="Low complexity" evidence="1">
    <location>
        <begin position="391"/>
        <end position="433"/>
    </location>
</feature>
<dbReference type="PANTHER" id="PTHR33606:SF3">
    <property type="entry name" value="PROTEIN YCII"/>
    <property type="match status" value="1"/>
</dbReference>
<sequence>MARAVVLGLALGAAMTPCGGFRLPKGYAPRDGASALHARRKAAAKAEVKKSVPEIIFNRPSVEELSTPHIPHDYDVHVVTLSTLHEAEPADEPEANARQAAAEALRMRQSVWAYAPYRLRAANNATGLRAAGAALCSWDTTLLDTESERIEGGLYCVQGQDAGVLAKMAATSPVAAAGASAETFVFKPNDAPELNWQFMPHPFAMVCLDKPKSGELRAATRPAHLEYLKGLDCVVQGGPLFDPADEGKGPVGSLVLFSAEDMEAAQAIAAEDPYALAGLFESTRIFPLAVADVTGRNLATRRALDERDVMREVLEECELAEHWDYPEKQIFYRTLQPGEIFKEKEDEQDKVLKFDGERLHEVTASELAAIMEGEAALNLDKTSDKEEASKAAEGAAAPAAEATGDAAEATEAAAETSEAAEAAPAADAAAAAE</sequence>
<feature type="signal peptide" evidence="2">
    <location>
        <begin position="1"/>
        <end position="20"/>
    </location>
</feature>
<name>A0A7S1UBC4_9STRA</name>
<evidence type="ECO:0000256" key="1">
    <source>
        <dbReference type="SAM" id="MobiDB-lite"/>
    </source>
</evidence>
<dbReference type="InterPro" id="IPR051807">
    <property type="entry name" value="Sec-metab_biosynth-assoc"/>
</dbReference>
<evidence type="ECO:0000256" key="2">
    <source>
        <dbReference type="SAM" id="SignalP"/>
    </source>
</evidence>
<dbReference type="SUPFAM" id="SSF54909">
    <property type="entry name" value="Dimeric alpha+beta barrel"/>
    <property type="match status" value="1"/>
</dbReference>
<dbReference type="EMBL" id="HBGJ01030536">
    <property type="protein sequence ID" value="CAD9260873.1"/>
    <property type="molecule type" value="Transcribed_RNA"/>
</dbReference>
<feature type="region of interest" description="Disordered" evidence="1">
    <location>
        <begin position="381"/>
        <end position="433"/>
    </location>
</feature>
<dbReference type="Pfam" id="PF03795">
    <property type="entry name" value="YCII"/>
    <property type="match status" value="1"/>
</dbReference>
<proteinExistence type="predicted"/>
<feature type="domain" description="YCII-related" evidence="3">
    <location>
        <begin position="203"/>
        <end position="288"/>
    </location>
</feature>
<gene>
    <name evidence="4" type="ORF">PPAR1163_LOCUS19253</name>
</gene>
<dbReference type="Gene3D" id="3.30.70.1060">
    <property type="entry name" value="Dimeric alpha+beta barrel"/>
    <property type="match status" value="1"/>
</dbReference>
<protein>
    <recommendedName>
        <fullName evidence="3">YCII-related domain-containing protein</fullName>
    </recommendedName>
</protein>
<reference evidence="4" key="1">
    <citation type="submission" date="2021-01" db="EMBL/GenBank/DDBJ databases">
        <authorList>
            <person name="Corre E."/>
            <person name="Pelletier E."/>
            <person name="Niang G."/>
            <person name="Scheremetjew M."/>
            <person name="Finn R."/>
            <person name="Kale V."/>
            <person name="Holt S."/>
            <person name="Cochrane G."/>
            <person name="Meng A."/>
            <person name="Brown T."/>
            <person name="Cohen L."/>
        </authorList>
    </citation>
    <scope>NUCLEOTIDE SEQUENCE</scope>
    <source>
        <strain evidence="4">CCMP2877</strain>
    </source>
</reference>
<feature type="compositionally biased region" description="Basic and acidic residues" evidence="1">
    <location>
        <begin position="381"/>
        <end position="390"/>
    </location>
</feature>
<dbReference type="InterPro" id="IPR011008">
    <property type="entry name" value="Dimeric_a/b-barrel"/>
</dbReference>
<evidence type="ECO:0000259" key="3">
    <source>
        <dbReference type="Pfam" id="PF03795"/>
    </source>
</evidence>
<accession>A0A7S1UBC4</accession>
<dbReference type="InterPro" id="IPR005545">
    <property type="entry name" value="YCII"/>
</dbReference>
<organism evidence="4">
    <name type="scientific">Phaeomonas parva</name>
    <dbReference type="NCBI Taxonomy" id="124430"/>
    <lineage>
        <taxon>Eukaryota</taxon>
        <taxon>Sar</taxon>
        <taxon>Stramenopiles</taxon>
        <taxon>Ochrophyta</taxon>
        <taxon>Pinguiophyceae</taxon>
        <taxon>Pinguiochrysidales</taxon>
        <taxon>Pinguiochrysidaceae</taxon>
        <taxon>Phaeomonas</taxon>
    </lineage>
</organism>